<dbReference type="PANTHER" id="PTHR15327">
    <property type="entry name" value="MICROFIBRIL-ASSOCIATED PROTEIN"/>
    <property type="match status" value="1"/>
</dbReference>
<organism evidence="5 6">
    <name type="scientific">Mizuhopecten yessoensis</name>
    <name type="common">Japanese scallop</name>
    <name type="synonym">Patinopecten yessoensis</name>
    <dbReference type="NCBI Taxonomy" id="6573"/>
    <lineage>
        <taxon>Eukaryota</taxon>
        <taxon>Metazoa</taxon>
        <taxon>Spiralia</taxon>
        <taxon>Lophotrochozoa</taxon>
        <taxon>Mollusca</taxon>
        <taxon>Bivalvia</taxon>
        <taxon>Autobranchia</taxon>
        <taxon>Pteriomorphia</taxon>
        <taxon>Pectinida</taxon>
        <taxon>Pectinoidea</taxon>
        <taxon>Pectinidae</taxon>
        <taxon>Mizuhopecten</taxon>
    </lineage>
</organism>
<dbReference type="PRINTS" id="PR00837">
    <property type="entry name" value="V5TPXLIKE"/>
</dbReference>
<feature type="compositionally biased region" description="Acidic residues" evidence="3">
    <location>
        <begin position="162"/>
        <end position="194"/>
    </location>
</feature>
<feature type="region of interest" description="Disordered" evidence="3">
    <location>
        <begin position="244"/>
        <end position="268"/>
    </location>
</feature>
<dbReference type="PROSITE" id="PS01010">
    <property type="entry name" value="CRISP_2"/>
    <property type="match status" value="1"/>
</dbReference>
<comment type="similarity">
    <text evidence="1">Belongs to the MFAP1 family.</text>
</comment>
<keyword evidence="2" id="KW-0175">Coiled coil</keyword>
<dbReference type="OrthoDB" id="737510at2759"/>
<dbReference type="STRING" id="6573.A0A210QT89"/>
<evidence type="ECO:0000313" key="5">
    <source>
        <dbReference type="EMBL" id="OWF51920.1"/>
    </source>
</evidence>
<dbReference type="InterPro" id="IPR001283">
    <property type="entry name" value="CRISP-related"/>
</dbReference>
<evidence type="ECO:0000256" key="1">
    <source>
        <dbReference type="ARBA" id="ARBA00008155"/>
    </source>
</evidence>
<feature type="compositionally biased region" description="Acidic residues" evidence="3">
    <location>
        <begin position="129"/>
        <end position="145"/>
    </location>
</feature>
<name>A0A210QT89_MIZYE</name>
<feature type="compositionally biased region" description="Basic and acidic residues" evidence="3">
    <location>
        <begin position="78"/>
        <end position="99"/>
    </location>
</feature>
<dbReference type="AlphaFoldDB" id="A0A210QT89"/>
<dbReference type="InterPro" id="IPR035940">
    <property type="entry name" value="CAP_sf"/>
</dbReference>
<feature type="compositionally biased region" description="Acidic residues" evidence="3">
    <location>
        <begin position="107"/>
        <end position="119"/>
    </location>
</feature>
<dbReference type="InterPro" id="IPR009730">
    <property type="entry name" value="MFAP1_C"/>
</dbReference>
<dbReference type="SMART" id="SM00198">
    <property type="entry name" value="SCP"/>
    <property type="match status" value="1"/>
</dbReference>
<sequence>MSAPTNAPIQSTAGAIPMKNEKGDLTMQKVKVSRYVTGKRPDYAPDSSSEESEDEFVPVKTEKEAPTVDEKDEGADTVYDRRLQRLQGRDIEKDEDDRVARHRREVEEPELIQEGSDSEAEGRRRRGEEEEESSEEEEEELDEEEIERRRILLRQRALQRQEEEEVMDVEDEKMDGDSEEESSEEEEYTDSEEETGPRLKPVFIFKKDRITTLEKEKEEAKKKDMETETKRLVEERRKQALKMIADDNRREMEEDKGTVDACDALDSGDDDEEQYEAWKVRELRRLKRDKEEREAAEKEKLEVERLRNMTEEERRNEIKQNGKIVTNKAPKGKYKYLQKYYHRGAFFLSQDDDVYKRDFSAPTLEDHFDKTILPKVMQVKNFGRSGRTKYTHLVDQDTTQFDSPWMTDTAQNLKFQAGKGGGMKQTRRFVSVFTNNKMWPDRSFTWVLVIIVSTDLVSGGCHEKFKVISGHSACLSKSPKVSVSEVLSSEKTEIITLHNTYRLKVSDALYMQKIRWDDEVAMVARKWAENCQMNHDKGSVRYIPGRFSVGQNIATGSANSKRNWASIMELWNKEGTKFTYGSSNDLGQVGHYTQLVWADTYLVGCGFALCDSVPFYVCNYGPSGNIGQIDRPYNKSGTLTGLTDCGGISCHGDRRLTPACACECDRQLHPAFTGGTTCQLDCSVQDVPFTCGPRGTYKHKDCSQIYVTFYCPHMCQTCPYADPSYVSHSSAGTLTFKSSVAIVFFIPLMLKVF</sequence>
<reference evidence="5 6" key="1">
    <citation type="journal article" date="2017" name="Nat. Ecol. Evol.">
        <title>Scallop genome provides insights into evolution of bilaterian karyotype and development.</title>
        <authorList>
            <person name="Wang S."/>
            <person name="Zhang J."/>
            <person name="Jiao W."/>
            <person name="Li J."/>
            <person name="Xun X."/>
            <person name="Sun Y."/>
            <person name="Guo X."/>
            <person name="Huan P."/>
            <person name="Dong B."/>
            <person name="Zhang L."/>
            <person name="Hu X."/>
            <person name="Sun X."/>
            <person name="Wang J."/>
            <person name="Zhao C."/>
            <person name="Wang Y."/>
            <person name="Wang D."/>
            <person name="Huang X."/>
            <person name="Wang R."/>
            <person name="Lv J."/>
            <person name="Li Y."/>
            <person name="Zhang Z."/>
            <person name="Liu B."/>
            <person name="Lu W."/>
            <person name="Hui Y."/>
            <person name="Liang J."/>
            <person name="Zhou Z."/>
            <person name="Hou R."/>
            <person name="Li X."/>
            <person name="Liu Y."/>
            <person name="Li H."/>
            <person name="Ning X."/>
            <person name="Lin Y."/>
            <person name="Zhao L."/>
            <person name="Xing Q."/>
            <person name="Dou J."/>
            <person name="Li Y."/>
            <person name="Mao J."/>
            <person name="Guo H."/>
            <person name="Dou H."/>
            <person name="Li T."/>
            <person name="Mu C."/>
            <person name="Jiang W."/>
            <person name="Fu Q."/>
            <person name="Fu X."/>
            <person name="Miao Y."/>
            <person name="Liu J."/>
            <person name="Yu Q."/>
            <person name="Li R."/>
            <person name="Liao H."/>
            <person name="Li X."/>
            <person name="Kong Y."/>
            <person name="Jiang Z."/>
            <person name="Chourrout D."/>
            <person name="Li R."/>
            <person name="Bao Z."/>
        </authorList>
    </citation>
    <scope>NUCLEOTIDE SEQUENCE [LARGE SCALE GENOMIC DNA]</scope>
    <source>
        <strain evidence="5 6">PY_sf001</strain>
    </source>
</reference>
<dbReference type="PROSITE" id="PS01009">
    <property type="entry name" value="CRISP_1"/>
    <property type="match status" value="1"/>
</dbReference>
<keyword evidence="6" id="KW-1185">Reference proteome</keyword>
<dbReference type="EMBL" id="NEDP02002015">
    <property type="protein sequence ID" value="OWF51920.1"/>
    <property type="molecule type" value="Genomic_DNA"/>
</dbReference>
<dbReference type="InterPro" id="IPR014044">
    <property type="entry name" value="CAP_dom"/>
</dbReference>
<feature type="compositionally biased region" description="Basic and acidic residues" evidence="3">
    <location>
        <begin position="60"/>
        <end position="69"/>
    </location>
</feature>
<dbReference type="InterPro" id="IPR018244">
    <property type="entry name" value="Allrgn_V5/Tpx1_CS"/>
</dbReference>
<dbReference type="Proteomes" id="UP000242188">
    <property type="component" value="Unassembled WGS sequence"/>
</dbReference>
<dbReference type="InterPro" id="IPR033194">
    <property type="entry name" value="MFAP1"/>
</dbReference>
<feature type="compositionally biased region" description="Polar residues" evidence="3">
    <location>
        <begin position="1"/>
        <end position="13"/>
    </location>
</feature>
<feature type="compositionally biased region" description="Basic and acidic residues" evidence="3">
    <location>
        <begin position="244"/>
        <end position="258"/>
    </location>
</feature>
<proteinExistence type="inferred from homology"/>
<comment type="caution">
    <text evidence="5">The sequence shown here is derived from an EMBL/GenBank/DDBJ whole genome shotgun (WGS) entry which is preliminary data.</text>
</comment>
<dbReference type="Gene3D" id="3.40.33.10">
    <property type="entry name" value="CAP"/>
    <property type="match status" value="1"/>
</dbReference>
<evidence type="ECO:0000256" key="2">
    <source>
        <dbReference type="SAM" id="Coils"/>
    </source>
</evidence>
<evidence type="ECO:0000256" key="3">
    <source>
        <dbReference type="SAM" id="MobiDB-lite"/>
    </source>
</evidence>
<protein>
    <submittedName>
        <fullName evidence="5">Microfibrillar-associated protein 1</fullName>
    </submittedName>
</protein>
<accession>A0A210QT89</accession>
<feature type="coiled-coil region" evidence="2">
    <location>
        <begin position="203"/>
        <end position="235"/>
    </location>
</feature>
<feature type="region of interest" description="Disordered" evidence="3">
    <location>
        <begin position="1"/>
        <end position="203"/>
    </location>
</feature>
<feature type="coiled-coil region" evidence="2">
    <location>
        <begin position="279"/>
        <end position="316"/>
    </location>
</feature>
<evidence type="ECO:0000313" key="6">
    <source>
        <dbReference type="Proteomes" id="UP000242188"/>
    </source>
</evidence>
<evidence type="ECO:0000259" key="4">
    <source>
        <dbReference type="SMART" id="SM00198"/>
    </source>
</evidence>
<dbReference type="GO" id="GO:0005576">
    <property type="term" value="C:extracellular region"/>
    <property type="evidence" value="ECO:0007669"/>
    <property type="project" value="InterPro"/>
</dbReference>
<dbReference type="Pfam" id="PF00188">
    <property type="entry name" value="CAP"/>
    <property type="match status" value="1"/>
</dbReference>
<feature type="domain" description="SCP" evidence="4">
    <location>
        <begin position="489"/>
        <end position="628"/>
    </location>
</feature>
<gene>
    <name evidence="5" type="ORF">KP79_PYT18504</name>
</gene>
<dbReference type="SUPFAM" id="SSF55797">
    <property type="entry name" value="PR-1-like"/>
    <property type="match status" value="1"/>
</dbReference>
<dbReference type="Pfam" id="PF06991">
    <property type="entry name" value="MFAP1"/>
    <property type="match status" value="1"/>
</dbReference>